<evidence type="ECO:0000313" key="2">
    <source>
        <dbReference type="EMBL" id="GHE56978.1"/>
    </source>
</evidence>
<dbReference type="Proteomes" id="UP000641386">
    <property type="component" value="Unassembled WGS sequence"/>
</dbReference>
<evidence type="ECO:0000256" key="1">
    <source>
        <dbReference type="SAM" id="MobiDB-lite"/>
    </source>
</evidence>
<dbReference type="EMBL" id="BNBC01000002">
    <property type="protein sequence ID" value="GHE56978.1"/>
    <property type="molecule type" value="Genomic_DNA"/>
</dbReference>
<name>A0A918ZL38_9ACTN</name>
<comment type="caution">
    <text evidence="2">The sequence shown here is derived from an EMBL/GenBank/DDBJ whole genome shotgun (WGS) entry which is preliminary data.</text>
</comment>
<dbReference type="AlphaFoldDB" id="A0A918ZL38"/>
<feature type="region of interest" description="Disordered" evidence="1">
    <location>
        <begin position="1"/>
        <end position="33"/>
    </location>
</feature>
<gene>
    <name evidence="2" type="ORF">GCM10014715_07530</name>
</gene>
<feature type="compositionally biased region" description="Low complexity" evidence="1">
    <location>
        <begin position="8"/>
        <end position="25"/>
    </location>
</feature>
<sequence length="135" mass="15083">MTPPPRSRPGSGPAGSASSANSHRSSQPHKGRCGRALDQWLRSQYPLEDHWISLWEEIDVFLKQLGNNASRSFADDKRGEYHELIVEMPRRSADWHAATRAQTRTHPKRLGRIFAVAPPERGPPDCAAAMPHTVL</sequence>
<reference evidence="2" key="2">
    <citation type="submission" date="2020-09" db="EMBL/GenBank/DDBJ databases">
        <authorList>
            <person name="Sun Q."/>
            <person name="Ohkuma M."/>
        </authorList>
    </citation>
    <scope>NUCLEOTIDE SEQUENCE</scope>
    <source>
        <strain evidence="2">JCM 3302</strain>
    </source>
</reference>
<evidence type="ECO:0000313" key="3">
    <source>
        <dbReference type="Proteomes" id="UP000641386"/>
    </source>
</evidence>
<proteinExistence type="predicted"/>
<reference evidence="2" key="1">
    <citation type="journal article" date="2014" name="Int. J. Syst. Evol. Microbiol.">
        <title>Complete genome sequence of Corynebacterium casei LMG S-19264T (=DSM 44701T), isolated from a smear-ripened cheese.</title>
        <authorList>
            <consortium name="US DOE Joint Genome Institute (JGI-PGF)"/>
            <person name="Walter F."/>
            <person name="Albersmeier A."/>
            <person name="Kalinowski J."/>
            <person name="Ruckert C."/>
        </authorList>
    </citation>
    <scope>NUCLEOTIDE SEQUENCE</scope>
    <source>
        <strain evidence="2">JCM 3302</strain>
    </source>
</reference>
<protein>
    <submittedName>
        <fullName evidence="2">Uncharacterized protein</fullName>
    </submittedName>
</protein>
<organism evidence="2 3">
    <name type="scientific">Streptomyces spiralis</name>
    <dbReference type="NCBI Taxonomy" id="66376"/>
    <lineage>
        <taxon>Bacteria</taxon>
        <taxon>Bacillati</taxon>
        <taxon>Actinomycetota</taxon>
        <taxon>Actinomycetes</taxon>
        <taxon>Kitasatosporales</taxon>
        <taxon>Streptomycetaceae</taxon>
        <taxon>Streptomyces</taxon>
    </lineage>
</organism>
<accession>A0A918ZL38</accession>
<keyword evidence="3" id="KW-1185">Reference proteome</keyword>